<dbReference type="EMBL" id="MGDD01000047">
    <property type="protein sequence ID" value="OGL48102.1"/>
    <property type="molecule type" value="Genomic_DNA"/>
</dbReference>
<organism evidence="1 2">
    <name type="scientific">Candidatus Schekmanbacteria bacterium RBG_13_48_7</name>
    <dbReference type="NCBI Taxonomy" id="1817878"/>
    <lineage>
        <taxon>Bacteria</taxon>
        <taxon>Candidatus Schekmaniibacteriota</taxon>
    </lineage>
</organism>
<sequence>MWNVCAKDNISIKKNYFINGKFEVKISNFSLFPAATNTMYLQFYQEFVTFNIILEMNTDR</sequence>
<dbReference type="Proteomes" id="UP000179266">
    <property type="component" value="Unassembled WGS sequence"/>
</dbReference>
<proteinExistence type="predicted"/>
<reference evidence="1 2" key="1">
    <citation type="journal article" date="2016" name="Nat. Commun.">
        <title>Thousands of microbial genomes shed light on interconnected biogeochemical processes in an aquifer system.</title>
        <authorList>
            <person name="Anantharaman K."/>
            <person name="Brown C.T."/>
            <person name="Hug L.A."/>
            <person name="Sharon I."/>
            <person name="Castelle C.J."/>
            <person name="Probst A.J."/>
            <person name="Thomas B.C."/>
            <person name="Singh A."/>
            <person name="Wilkins M.J."/>
            <person name="Karaoz U."/>
            <person name="Brodie E.L."/>
            <person name="Williams K.H."/>
            <person name="Hubbard S.S."/>
            <person name="Banfield J.F."/>
        </authorList>
    </citation>
    <scope>NUCLEOTIDE SEQUENCE [LARGE SCALE GENOMIC DNA]</scope>
</reference>
<comment type="caution">
    <text evidence="1">The sequence shown here is derived from an EMBL/GenBank/DDBJ whole genome shotgun (WGS) entry which is preliminary data.</text>
</comment>
<dbReference type="AlphaFoldDB" id="A0A1F7S2R9"/>
<gene>
    <name evidence="1" type="ORF">A2161_12730</name>
</gene>
<accession>A0A1F7S2R9</accession>
<name>A0A1F7S2R9_9BACT</name>
<protein>
    <submittedName>
        <fullName evidence="1">Uncharacterized protein</fullName>
    </submittedName>
</protein>
<evidence type="ECO:0000313" key="1">
    <source>
        <dbReference type="EMBL" id="OGL48102.1"/>
    </source>
</evidence>
<evidence type="ECO:0000313" key="2">
    <source>
        <dbReference type="Proteomes" id="UP000179266"/>
    </source>
</evidence>